<dbReference type="EMBL" id="GBRH01279455">
    <property type="protein sequence ID" value="JAD18440.1"/>
    <property type="molecule type" value="Transcribed_RNA"/>
</dbReference>
<evidence type="ECO:0000313" key="1">
    <source>
        <dbReference type="EMBL" id="JAD18440.1"/>
    </source>
</evidence>
<proteinExistence type="predicted"/>
<sequence length="82" mass="8809">MSRQDCISALPSSHIGLSPLTCEVAPASPSFVQLYPCVSLKHCGFRTNCKQLIPILLIAPKGSCFNITLIYLICSAITVSII</sequence>
<protein>
    <submittedName>
        <fullName evidence="1">Uncharacterized protein</fullName>
    </submittedName>
</protein>
<reference evidence="1" key="1">
    <citation type="submission" date="2014-09" db="EMBL/GenBank/DDBJ databases">
        <authorList>
            <person name="Magalhaes I.L.F."/>
            <person name="Oliveira U."/>
            <person name="Santos F.R."/>
            <person name="Vidigal T.H.D.A."/>
            <person name="Brescovit A.D."/>
            <person name="Santos A.J."/>
        </authorList>
    </citation>
    <scope>NUCLEOTIDE SEQUENCE</scope>
    <source>
        <tissue evidence="1">Shoot tissue taken approximately 20 cm above the soil surface</tissue>
    </source>
</reference>
<reference evidence="1" key="2">
    <citation type="journal article" date="2015" name="Data Brief">
        <title>Shoot transcriptome of the giant reed, Arundo donax.</title>
        <authorList>
            <person name="Barrero R.A."/>
            <person name="Guerrero F.D."/>
            <person name="Moolhuijzen P."/>
            <person name="Goolsby J.A."/>
            <person name="Tidwell J."/>
            <person name="Bellgard S.E."/>
            <person name="Bellgard M.I."/>
        </authorList>
    </citation>
    <scope>NUCLEOTIDE SEQUENCE</scope>
    <source>
        <tissue evidence="1">Shoot tissue taken approximately 20 cm above the soil surface</tissue>
    </source>
</reference>
<name>A0A0A8Y0I7_ARUDO</name>
<organism evidence="1">
    <name type="scientific">Arundo donax</name>
    <name type="common">Giant reed</name>
    <name type="synonym">Donax arundinaceus</name>
    <dbReference type="NCBI Taxonomy" id="35708"/>
    <lineage>
        <taxon>Eukaryota</taxon>
        <taxon>Viridiplantae</taxon>
        <taxon>Streptophyta</taxon>
        <taxon>Embryophyta</taxon>
        <taxon>Tracheophyta</taxon>
        <taxon>Spermatophyta</taxon>
        <taxon>Magnoliopsida</taxon>
        <taxon>Liliopsida</taxon>
        <taxon>Poales</taxon>
        <taxon>Poaceae</taxon>
        <taxon>PACMAD clade</taxon>
        <taxon>Arundinoideae</taxon>
        <taxon>Arundineae</taxon>
        <taxon>Arundo</taxon>
    </lineage>
</organism>
<dbReference type="AlphaFoldDB" id="A0A0A8Y0I7"/>
<accession>A0A0A8Y0I7</accession>